<protein>
    <submittedName>
        <fullName evidence="1">Uncharacterized protein</fullName>
    </submittedName>
</protein>
<dbReference type="Proteomes" id="UP001356427">
    <property type="component" value="Unassembled WGS sequence"/>
</dbReference>
<name>A0AAN8LT22_9TELE</name>
<sequence length="85" mass="9573">MDEAERVTSRPLLLCLHISELEVPQETEWDERRGLEVWRGDTSVSSPAVLTDLSLIPWSIGAGPFSPCRALDNSCCWSQMVKKQN</sequence>
<gene>
    <name evidence="1" type="ORF">J4Q44_G00227240</name>
</gene>
<dbReference type="AlphaFoldDB" id="A0AAN8LT22"/>
<accession>A0AAN8LT22</accession>
<keyword evidence="2" id="KW-1185">Reference proteome</keyword>
<dbReference type="EMBL" id="JAGTTL010000020">
    <property type="protein sequence ID" value="KAK6307576.1"/>
    <property type="molecule type" value="Genomic_DNA"/>
</dbReference>
<comment type="caution">
    <text evidence="1">The sequence shown here is derived from an EMBL/GenBank/DDBJ whole genome shotgun (WGS) entry which is preliminary data.</text>
</comment>
<evidence type="ECO:0000313" key="1">
    <source>
        <dbReference type="EMBL" id="KAK6307576.1"/>
    </source>
</evidence>
<reference evidence="1 2" key="1">
    <citation type="submission" date="2021-04" db="EMBL/GenBank/DDBJ databases">
        <authorList>
            <person name="De Guttry C."/>
            <person name="Zahm M."/>
            <person name="Klopp C."/>
            <person name="Cabau C."/>
            <person name="Louis A."/>
            <person name="Berthelot C."/>
            <person name="Parey E."/>
            <person name="Roest Crollius H."/>
            <person name="Montfort J."/>
            <person name="Robinson-Rechavi M."/>
            <person name="Bucao C."/>
            <person name="Bouchez O."/>
            <person name="Gislard M."/>
            <person name="Lluch J."/>
            <person name="Milhes M."/>
            <person name="Lampietro C."/>
            <person name="Lopez Roques C."/>
            <person name="Donnadieu C."/>
            <person name="Braasch I."/>
            <person name="Desvignes T."/>
            <person name="Postlethwait J."/>
            <person name="Bobe J."/>
            <person name="Wedekind C."/>
            <person name="Guiguen Y."/>
        </authorList>
    </citation>
    <scope>NUCLEOTIDE SEQUENCE [LARGE SCALE GENOMIC DNA]</scope>
    <source>
        <strain evidence="1">Cs_M1</strain>
        <tissue evidence="1">Blood</tissue>
    </source>
</reference>
<proteinExistence type="predicted"/>
<organism evidence="1 2">
    <name type="scientific">Coregonus suidteri</name>
    <dbReference type="NCBI Taxonomy" id="861788"/>
    <lineage>
        <taxon>Eukaryota</taxon>
        <taxon>Metazoa</taxon>
        <taxon>Chordata</taxon>
        <taxon>Craniata</taxon>
        <taxon>Vertebrata</taxon>
        <taxon>Euteleostomi</taxon>
        <taxon>Actinopterygii</taxon>
        <taxon>Neopterygii</taxon>
        <taxon>Teleostei</taxon>
        <taxon>Protacanthopterygii</taxon>
        <taxon>Salmoniformes</taxon>
        <taxon>Salmonidae</taxon>
        <taxon>Coregoninae</taxon>
        <taxon>Coregonus</taxon>
    </lineage>
</organism>
<evidence type="ECO:0000313" key="2">
    <source>
        <dbReference type="Proteomes" id="UP001356427"/>
    </source>
</evidence>